<reference evidence="2 3" key="1">
    <citation type="journal article" date="2021" name="BMC Genomics">
        <title>Datura genome reveals duplications of psychoactive alkaloid biosynthetic genes and high mutation rate following tissue culture.</title>
        <authorList>
            <person name="Rajewski A."/>
            <person name="Carter-House D."/>
            <person name="Stajich J."/>
            <person name="Litt A."/>
        </authorList>
    </citation>
    <scope>NUCLEOTIDE SEQUENCE [LARGE SCALE GENOMIC DNA]</scope>
    <source>
        <strain evidence="2">AR-01</strain>
    </source>
</reference>
<accession>A0ABS8Y5V3</accession>
<dbReference type="Proteomes" id="UP000823775">
    <property type="component" value="Unassembled WGS sequence"/>
</dbReference>
<gene>
    <name evidence="2" type="ORF">HAX54_013461</name>
</gene>
<evidence type="ECO:0000256" key="1">
    <source>
        <dbReference type="SAM" id="MobiDB-lite"/>
    </source>
</evidence>
<comment type="caution">
    <text evidence="2">The sequence shown here is derived from an EMBL/GenBank/DDBJ whole genome shotgun (WGS) entry which is preliminary data.</text>
</comment>
<feature type="non-terminal residue" evidence="2">
    <location>
        <position position="1"/>
    </location>
</feature>
<keyword evidence="3" id="KW-1185">Reference proteome</keyword>
<feature type="region of interest" description="Disordered" evidence="1">
    <location>
        <begin position="1"/>
        <end position="34"/>
    </location>
</feature>
<evidence type="ECO:0000313" key="2">
    <source>
        <dbReference type="EMBL" id="MCE5165960.1"/>
    </source>
</evidence>
<feature type="compositionally biased region" description="Polar residues" evidence="1">
    <location>
        <begin position="11"/>
        <end position="20"/>
    </location>
</feature>
<name>A0ABS8Y5V3_DATST</name>
<evidence type="ECO:0000313" key="3">
    <source>
        <dbReference type="Proteomes" id="UP000823775"/>
    </source>
</evidence>
<sequence length="58" mass="6562">GPESLGKELSTYESSMNHSQGLAEHRCSTGQKQNSWSKIIKNGKSMLHMRNADESLWR</sequence>
<dbReference type="EMBL" id="JACEIK010018106">
    <property type="protein sequence ID" value="MCE5165960.1"/>
    <property type="molecule type" value="Genomic_DNA"/>
</dbReference>
<protein>
    <submittedName>
        <fullName evidence="2">Uncharacterized protein</fullName>
    </submittedName>
</protein>
<feature type="non-terminal residue" evidence="2">
    <location>
        <position position="58"/>
    </location>
</feature>
<proteinExistence type="predicted"/>
<organism evidence="2 3">
    <name type="scientific">Datura stramonium</name>
    <name type="common">Jimsonweed</name>
    <name type="synonym">Common thornapple</name>
    <dbReference type="NCBI Taxonomy" id="4076"/>
    <lineage>
        <taxon>Eukaryota</taxon>
        <taxon>Viridiplantae</taxon>
        <taxon>Streptophyta</taxon>
        <taxon>Embryophyta</taxon>
        <taxon>Tracheophyta</taxon>
        <taxon>Spermatophyta</taxon>
        <taxon>Magnoliopsida</taxon>
        <taxon>eudicotyledons</taxon>
        <taxon>Gunneridae</taxon>
        <taxon>Pentapetalae</taxon>
        <taxon>asterids</taxon>
        <taxon>lamiids</taxon>
        <taxon>Solanales</taxon>
        <taxon>Solanaceae</taxon>
        <taxon>Solanoideae</taxon>
        <taxon>Datureae</taxon>
        <taxon>Datura</taxon>
    </lineage>
</organism>